<feature type="region of interest" description="Disordered" evidence="1">
    <location>
        <begin position="104"/>
        <end position="177"/>
    </location>
</feature>
<sequence>MDNWLNWIGLAKRAGQLAPGHNQVQKAMNEGTAKLILIALDAGESVYRKYHLWAQNLGVPLVQAGSMIDIGRSMGMGPHAVLAILDKNIANRLATQLGVSSGGIKFDRKRKSSSVRVSQRSEVRQSTSDRSSPSSSRREHQEPHEHGRTGSRANGQKHHGGKVATRTANHSNRGKKD</sequence>
<reference evidence="3 4" key="1">
    <citation type="journal article" date="2014" name="BMC Genomics">
        <title>Comparison of environmental and isolate Sulfobacillus genomes reveals diverse carbon, sulfur, nitrogen, and hydrogen metabolisms.</title>
        <authorList>
            <person name="Justice N.B."/>
            <person name="Norman A."/>
            <person name="Brown C.T."/>
            <person name="Singh A."/>
            <person name="Thomas B.C."/>
            <person name="Banfield J.F."/>
        </authorList>
    </citation>
    <scope>NUCLEOTIDE SEQUENCE [LARGE SCALE GENOMIC DNA]</scope>
    <source>
        <strain evidence="3">AMDSBA5</strain>
    </source>
</reference>
<protein>
    <recommendedName>
        <fullName evidence="2">Ribosomal protein eL8/eL30/eS12/Gadd45 domain-containing protein</fullName>
    </recommendedName>
</protein>
<organism evidence="3 4">
    <name type="scientific">Sulfobacillus thermosulfidooxidans</name>
    <dbReference type="NCBI Taxonomy" id="28034"/>
    <lineage>
        <taxon>Bacteria</taxon>
        <taxon>Bacillati</taxon>
        <taxon>Bacillota</taxon>
        <taxon>Clostridia</taxon>
        <taxon>Eubacteriales</taxon>
        <taxon>Clostridiales Family XVII. Incertae Sedis</taxon>
        <taxon>Sulfobacillus</taxon>
    </lineage>
</organism>
<dbReference type="Proteomes" id="UP000242705">
    <property type="component" value="Unassembled WGS sequence"/>
</dbReference>
<evidence type="ECO:0000313" key="4">
    <source>
        <dbReference type="Proteomes" id="UP000242705"/>
    </source>
</evidence>
<evidence type="ECO:0000313" key="3">
    <source>
        <dbReference type="EMBL" id="PSR27670.1"/>
    </source>
</evidence>
<comment type="caution">
    <text evidence="3">The sequence shown here is derived from an EMBL/GenBank/DDBJ whole genome shotgun (WGS) entry which is preliminary data.</text>
</comment>
<feature type="compositionally biased region" description="Basic and acidic residues" evidence="1">
    <location>
        <begin position="136"/>
        <end position="148"/>
    </location>
</feature>
<evidence type="ECO:0000256" key="1">
    <source>
        <dbReference type="SAM" id="MobiDB-lite"/>
    </source>
</evidence>
<evidence type="ECO:0000259" key="2">
    <source>
        <dbReference type="Pfam" id="PF01248"/>
    </source>
</evidence>
<accession>A0A2T2WZK4</accession>
<dbReference type="EMBL" id="PXYX01000011">
    <property type="protein sequence ID" value="PSR27670.1"/>
    <property type="molecule type" value="Genomic_DNA"/>
</dbReference>
<gene>
    <name evidence="3" type="ORF">C7B47_07475</name>
</gene>
<dbReference type="SUPFAM" id="SSF55315">
    <property type="entry name" value="L30e-like"/>
    <property type="match status" value="1"/>
</dbReference>
<dbReference type="InterPro" id="IPR029064">
    <property type="entry name" value="Ribosomal_eL30-like_sf"/>
</dbReference>
<dbReference type="Pfam" id="PF01248">
    <property type="entry name" value="Ribosomal_L7Ae"/>
    <property type="match status" value="1"/>
</dbReference>
<dbReference type="InterPro" id="IPR004038">
    <property type="entry name" value="Ribosomal_eL8/eL30/eS12/Gad45"/>
</dbReference>
<feature type="domain" description="Ribosomal protein eL8/eL30/eS12/Gadd45" evidence="2">
    <location>
        <begin position="3"/>
        <end position="88"/>
    </location>
</feature>
<dbReference type="Gene3D" id="3.30.1330.30">
    <property type="match status" value="1"/>
</dbReference>
<proteinExistence type="predicted"/>
<name>A0A2T2WZK4_SULTH</name>
<feature type="compositionally biased region" description="Low complexity" evidence="1">
    <location>
        <begin position="114"/>
        <end position="135"/>
    </location>
</feature>
<dbReference type="AlphaFoldDB" id="A0A2T2WZK4"/>